<keyword evidence="2 5" id="KW-0812">Transmembrane</keyword>
<evidence type="ECO:0000259" key="6">
    <source>
        <dbReference type="Pfam" id="PF00561"/>
    </source>
</evidence>
<dbReference type="InterPro" id="IPR050266">
    <property type="entry name" value="AB_hydrolase_sf"/>
</dbReference>
<feature type="domain" description="NnrU" evidence="7">
    <location>
        <begin position="181"/>
        <end position="395"/>
    </location>
</feature>
<feature type="transmembrane region" description="Helical" evidence="5">
    <location>
        <begin position="212"/>
        <end position="233"/>
    </location>
</feature>
<evidence type="ECO:0000256" key="4">
    <source>
        <dbReference type="ARBA" id="ARBA00023136"/>
    </source>
</evidence>
<dbReference type="PRINTS" id="PR00111">
    <property type="entry name" value="ABHYDROLASE"/>
</dbReference>
<dbReference type="AlphaFoldDB" id="A0A812P296"/>
<evidence type="ECO:0000313" key="8">
    <source>
        <dbReference type="EMBL" id="CAE7314485.1"/>
    </source>
</evidence>
<dbReference type="PANTHER" id="PTHR43798">
    <property type="entry name" value="MONOACYLGLYCEROL LIPASE"/>
    <property type="match status" value="1"/>
</dbReference>
<feature type="transmembrane region" description="Helical" evidence="5">
    <location>
        <begin position="289"/>
        <end position="307"/>
    </location>
</feature>
<dbReference type="Pfam" id="PF00561">
    <property type="entry name" value="Abhydrolase_1"/>
    <property type="match status" value="1"/>
</dbReference>
<evidence type="ECO:0000256" key="2">
    <source>
        <dbReference type="ARBA" id="ARBA00022692"/>
    </source>
</evidence>
<organism evidence="8 9">
    <name type="scientific">Symbiodinium pilosum</name>
    <name type="common">Dinoflagellate</name>
    <dbReference type="NCBI Taxonomy" id="2952"/>
    <lineage>
        <taxon>Eukaryota</taxon>
        <taxon>Sar</taxon>
        <taxon>Alveolata</taxon>
        <taxon>Dinophyceae</taxon>
        <taxon>Suessiales</taxon>
        <taxon>Symbiodiniaceae</taxon>
        <taxon>Symbiodinium</taxon>
    </lineage>
</organism>
<dbReference type="GO" id="GO:0016020">
    <property type="term" value="C:membrane"/>
    <property type="evidence" value="ECO:0007669"/>
    <property type="project" value="UniProtKB-SubCell"/>
</dbReference>
<dbReference type="Proteomes" id="UP000649617">
    <property type="component" value="Unassembled WGS sequence"/>
</dbReference>
<sequence length="398" mass="43567">MSDVLSALLDHLNVTQTTIVGHSMGTLVALAMAQRYPQQVRQMVLLGTSSPMPVGPPLLAAAADGHYAAIDMANAFSHSRQGMLGASANPGMHSFNAAERWMEHLSAGVFHADLAACNDFKFKSENCAIPTLVVVGEADKMTPAKAGLAVATQLSNARVHSLQGCGHAMLTEQPNAVLDALWLAAGLWVGTHLGISSSPLRGVLVRLMGQGMYMLFYSLVAAAALTYFIWVYVQAPRFDYLWMPDPDLYWYAKLSMPLAMMFLVGGFMAPKNADPQLSEVELVRGVFRITRHPMQWAIIIWAVGHIIANGDTVSLLFFSAFLSLSFFGTLLMDRKQAQADPEKWQQLARVSSNIPFAALLTGRNRWAIREWLLPVVVGSVIYALAYYFHEFYTGAVVV</sequence>
<dbReference type="InterPro" id="IPR009915">
    <property type="entry name" value="NnrU_dom"/>
</dbReference>
<dbReference type="SUPFAM" id="SSF53474">
    <property type="entry name" value="alpha/beta-Hydrolases"/>
    <property type="match status" value="1"/>
</dbReference>
<keyword evidence="9" id="KW-1185">Reference proteome</keyword>
<protein>
    <submittedName>
        <fullName evidence="8">MhpC protein</fullName>
    </submittedName>
</protein>
<dbReference type="Gene3D" id="3.40.50.1820">
    <property type="entry name" value="alpha/beta hydrolase"/>
    <property type="match status" value="1"/>
</dbReference>
<reference evidence="8" key="1">
    <citation type="submission" date="2021-02" db="EMBL/GenBank/DDBJ databases">
        <authorList>
            <person name="Dougan E. K."/>
            <person name="Rhodes N."/>
            <person name="Thang M."/>
            <person name="Chan C."/>
        </authorList>
    </citation>
    <scope>NUCLEOTIDE SEQUENCE</scope>
</reference>
<comment type="caution">
    <text evidence="8">The sequence shown here is derived from an EMBL/GenBank/DDBJ whole genome shotgun (WGS) entry which is preliminary data.</text>
</comment>
<feature type="transmembrane region" description="Helical" evidence="5">
    <location>
        <begin position="248"/>
        <end position="269"/>
    </location>
</feature>
<keyword evidence="4 5" id="KW-0472">Membrane</keyword>
<feature type="domain" description="AB hydrolase-1" evidence="6">
    <location>
        <begin position="2"/>
        <end position="171"/>
    </location>
</feature>
<name>A0A812P296_SYMPI</name>
<dbReference type="InterPro" id="IPR000073">
    <property type="entry name" value="AB_hydrolase_1"/>
</dbReference>
<evidence type="ECO:0000259" key="7">
    <source>
        <dbReference type="Pfam" id="PF07298"/>
    </source>
</evidence>
<keyword evidence="3 5" id="KW-1133">Transmembrane helix</keyword>
<gene>
    <name evidence="8" type="primary">mhpC</name>
    <name evidence="8" type="ORF">SPIL2461_LOCUS7208</name>
</gene>
<evidence type="ECO:0000256" key="3">
    <source>
        <dbReference type="ARBA" id="ARBA00022989"/>
    </source>
</evidence>
<feature type="transmembrane region" description="Helical" evidence="5">
    <location>
        <begin position="371"/>
        <end position="389"/>
    </location>
</feature>
<dbReference type="InterPro" id="IPR029058">
    <property type="entry name" value="AB_hydrolase_fold"/>
</dbReference>
<dbReference type="EMBL" id="CAJNIZ010011113">
    <property type="protein sequence ID" value="CAE7314485.1"/>
    <property type="molecule type" value="Genomic_DNA"/>
</dbReference>
<evidence type="ECO:0000256" key="5">
    <source>
        <dbReference type="SAM" id="Phobius"/>
    </source>
</evidence>
<accession>A0A812P296</accession>
<evidence type="ECO:0000313" key="9">
    <source>
        <dbReference type="Proteomes" id="UP000649617"/>
    </source>
</evidence>
<dbReference type="PANTHER" id="PTHR43798:SF33">
    <property type="entry name" value="HYDROLASE, PUTATIVE (AFU_ORTHOLOGUE AFUA_2G14860)-RELATED"/>
    <property type="match status" value="1"/>
</dbReference>
<dbReference type="Pfam" id="PF07298">
    <property type="entry name" value="NnrU"/>
    <property type="match status" value="1"/>
</dbReference>
<dbReference type="OrthoDB" id="2498029at2759"/>
<proteinExistence type="predicted"/>
<comment type="subcellular location">
    <subcellularLocation>
        <location evidence="1">Membrane</location>
        <topology evidence="1">Multi-pass membrane protein</topology>
    </subcellularLocation>
</comment>
<evidence type="ECO:0000256" key="1">
    <source>
        <dbReference type="ARBA" id="ARBA00004141"/>
    </source>
</evidence>